<dbReference type="Proteomes" id="UP000765509">
    <property type="component" value="Unassembled WGS sequence"/>
</dbReference>
<dbReference type="OrthoDB" id="2516659at2759"/>
<accession>A0A9Q3F609</accession>
<feature type="domain" description="Tet-like 2OG-Fe(II) oxygenase" evidence="1">
    <location>
        <begin position="1"/>
        <end position="110"/>
    </location>
</feature>
<sequence>MLDSSLPSWHESQWPLAEMEDEQIFSNIIITHNGFHTKIHVDQHNFNPWTYGLFSFINADTFECLQSPHNTFGYGLFFPDYIFLLDFAKSNKIIKVLWKTSEIKHQTTPPPLKLENYPSITHFGASFQISKALFTQGHNLKDLDPSIIMKKTFSQPERIMKYGQKQKIKN</sequence>
<evidence type="ECO:0000313" key="3">
    <source>
        <dbReference type="Proteomes" id="UP000765509"/>
    </source>
</evidence>
<dbReference type="InterPro" id="IPR046798">
    <property type="entry name" value="2OG-FeII_Oxy_6"/>
</dbReference>
<keyword evidence="3" id="KW-1185">Reference proteome</keyword>
<comment type="caution">
    <text evidence="2">The sequence shown here is derived from an EMBL/GenBank/DDBJ whole genome shotgun (WGS) entry which is preliminary data.</text>
</comment>
<gene>
    <name evidence="2" type="ORF">O181_071688</name>
</gene>
<reference evidence="2" key="1">
    <citation type="submission" date="2021-03" db="EMBL/GenBank/DDBJ databases">
        <title>Draft genome sequence of rust myrtle Austropuccinia psidii MF-1, a brazilian biotype.</title>
        <authorList>
            <person name="Quecine M.C."/>
            <person name="Pachon D.M.R."/>
            <person name="Bonatelli M.L."/>
            <person name="Correr F.H."/>
            <person name="Franceschini L.M."/>
            <person name="Leite T.F."/>
            <person name="Margarido G.R.A."/>
            <person name="Almeida C.A."/>
            <person name="Ferrarezi J.A."/>
            <person name="Labate C.A."/>
        </authorList>
    </citation>
    <scope>NUCLEOTIDE SEQUENCE</scope>
    <source>
        <strain evidence="2">MF-1</strain>
    </source>
</reference>
<evidence type="ECO:0000259" key="1">
    <source>
        <dbReference type="Pfam" id="PF20515"/>
    </source>
</evidence>
<dbReference type="Pfam" id="PF20515">
    <property type="entry name" value="2OG-FeII_Oxy_6"/>
    <property type="match status" value="1"/>
</dbReference>
<organism evidence="2 3">
    <name type="scientific">Austropuccinia psidii MF-1</name>
    <dbReference type="NCBI Taxonomy" id="1389203"/>
    <lineage>
        <taxon>Eukaryota</taxon>
        <taxon>Fungi</taxon>
        <taxon>Dikarya</taxon>
        <taxon>Basidiomycota</taxon>
        <taxon>Pucciniomycotina</taxon>
        <taxon>Pucciniomycetes</taxon>
        <taxon>Pucciniales</taxon>
        <taxon>Sphaerophragmiaceae</taxon>
        <taxon>Austropuccinia</taxon>
    </lineage>
</organism>
<proteinExistence type="predicted"/>
<name>A0A9Q3F609_9BASI</name>
<evidence type="ECO:0000313" key="2">
    <source>
        <dbReference type="EMBL" id="MBW0531973.1"/>
    </source>
</evidence>
<protein>
    <recommendedName>
        <fullName evidence="1">Tet-like 2OG-Fe(II) oxygenase domain-containing protein</fullName>
    </recommendedName>
</protein>
<dbReference type="AlphaFoldDB" id="A0A9Q3F609"/>
<dbReference type="EMBL" id="AVOT02037296">
    <property type="protein sequence ID" value="MBW0531973.1"/>
    <property type="molecule type" value="Genomic_DNA"/>
</dbReference>